<dbReference type="InterPro" id="IPR004276">
    <property type="entry name" value="GlycoTrans_28_N"/>
</dbReference>
<comment type="caution">
    <text evidence="13">The sequence shown here is derived from an EMBL/GenBank/DDBJ whole genome shotgun (WGS) entry which is preliminary data.</text>
</comment>
<reference evidence="13" key="1">
    <citation type="journal article" date="2020" name="mSystems">
        <title>Genome- and Community-Level Interaction Insights into Carbon Utilization and Element Cycling Functions of Hydrothermarchaeota in Hydrothermal Sediment.</title>
        <authorList>
            <person name="Zhou Z."/>
            <person name="Liu Y."/>
            <person name="Xu W."/>
            <person name="Pan J."/>
            <person name="Luo Z.H."/>
            <person name="Li M."/>
        </authorList>
    </citation>
    <scope>NUCLEOTIDE SEQUENCE [LARGE SCALE GENOMIC DNA]</scope>
    <source>
        <strain evidence="13">HyVt-535</strain>
    </source>
</reference>
<comment type="catalytic activity">
    <reaction evidence="10">
        <text>di-trans,octa-cis-undecaprenyl diphospho-N-acetyl-alpha-D-muramoyl-L-alanyl-D-glutamyl-meso-2,6-diaminopimeloyl-D-alanyl-D-alanine + UDP-N-acetyl-alpha-D-glucosamine = di-trans,octa-cis-undecaprenyl diphospho-[N-acetyl-alpha-D-glucosaminyl-(1-&gt;4)]-N-acetyl-alpha-D-muramoyl-L-alanyl-D-glutamyl-meso-2,6-diaminopimeloyl-D-alanyl-D-alanine + UDP + H(+)</text>
        <dbReference type="Rhea" id="RHEA:31227"/>
        <dbReference type="ChEBI" id="CHEBI:15378"/>
        <dbReference type="ChEBI" id="CHEBI:57705"/>
        <dbReference type="ChEBI" id="CHEBI:58223"/>
        <dbReference type="ChEBI" id="CHEBI:61387"/>
        <dbReference type="ChEBI" id="CHEBI:61388"/>
        <dbReference type="EC" id="2.4.1.227"/>
    </reaction>
</comment>
<feature type="binding site" evidence="10">
    <location>
        <begin position="5"/>
        <end position="7"/>
    </location>
    <ligand>
        <name>UDP-N-acetyl-alpha-D-glucosamine</name>
        <dbReference type="ChEBI" id="CHEBI:57705"/>
    </ligand>
</feature>
<dbReference type="HAMAP" id="MF_00033">
    <property type="entry name" value="MurG"/>
    <property type="match status" value="1"/>
</dbReference>
<evidence type="ECO:0000256" key="7">
    <source>
        <dbReference type="ARBA" id="ARBA00023136"/>
    </source>
</evidence>
<dbReference type="PANTHER" id="PTHR21015">
    <property type="entry name" value="UDP-N-ACETYLGLUCOSAMINE--N-ACETYLMURAMYL-(PENTAPEPTIDE) PYROPHOSPHORYL-UNDECAPRENOL N-ACETYLGLUCOSAMINE TRANSFERASE 1"/>
    <property type="match status" value="1"/>
</dbReference>
<dbReference type="Pfam" id="PF03033">
    <property type="entry name" value="Glyco_transf_28"/>
    <property type="match status" value="1"/>
</dbReference>
<dbReference type="EMBL" id="DROM01000081">
    <property type="protein sequence ID" value="HHH12847.1"/>
    <property type="molecule type" value="Genomic_DNA"/>
</dbReference>
<dbReference type="SUPFAM" id="SSF53756">
    <property type="entry name" value="UDP-Glycosyltransferase/glycogen phosphorylase"/>
    <property type="match status" value="1"/>
</dbReference>
<feature type="domain" description="Glycosyltransferase family 28 N-terminal" evidence="11">
    <location>
        <begin position="1"/>
        <end position="135"/>
    </location>
</feature>
<keyword evidence="5 10" id="KW-0133">Cell shape</keyword>
<evidence type="ECO:0000256" key="6">
    <source>
        <dbReference type="ARBA" id="ARBA00022984"/>
    </source>
</evidence>
<evidence type="ECO:0000256" key="8">
    <source>
        <dbReference type="ARBA" id="ARBA00023306"/>
    </source>
</evidence>
<keyword evidence="3 10" id="KW-0328">Glycosyltransferase</keyword>
<gene>
    <name evidence="10 13" type="primary">murG</name>
    <name evidence="13" type="ORF">ENJ98_01290</name>
</gene>
<comment type="subcellular location">
    <subcellularLocation>
        <location evidence="10">Cell membrane</location>
        <topology evidence="10">Peripheral membrane protein</topology>
        <orientation evidence="10">Cytoplasmic side</orientation>
    </subcellularLocation>
</comment>
<dbReference type="PANTHER" id="PTHR21015:SF22">
    <property type="entry name" value="GLYCOSYLTRANSFERASE"/>
    <property type="match status" value="1"/>
</dbReference>
<evidence type="ECO:0000256" key="3">
    <source>
        <dbReference type="ARBA" id="ARBA00022676"/>
    </source>
</evidence>
<evidence type="ECO:0000259" key="12">
    <source>
        <dbReference type="Pfam" id="PF04101"/>
    </source>
</evidence>
<comment type="caution">
    <text evidence="10">Lacks conserved residue(s) required for the propagation of feature annotation.</text>
</comment>
<evidence type="ECO:0000256" key="10">
    <source>
        <dbReference type="HAMAP-Rule" id="MF_00033"/>
    </source>
</evidence>
<dbReference type="GO" id="GO:0009252">
    <property type="term" value="P:peptidoglycan biosynthetic process"/>
    <property type="evidence" value="ECO:0007669"/>
    <property type="project" value="UniProtKB-UniRule"/>
</dbReference>
<evidence type="ECO:0000313" key="13">
    <source>
        <dbReference type="EMBL" id="HHH12847.1"/>
    </source>
</evidence>
<evidence type="ECO:0000256" key="9">
    <source>
        <dbReference type="ARBA" id="ARBA00023316"/>
    </source>
</evidence>
<keyword evidence="7 10" id="KW-0472">Membrane</keyword>
<evidence type="ECO:0000259" key="11">
    <source>
        <dbReference type="Pfam" id="PF03033"/>
    </source>
</evidence>
<feature type="binding site" evidence="10">
    <location>
        <position position="184"/>
    </location>
    <ligand>
        <name>UDP-N-acetyl-alpha-D-glucosamine</name>
        <dbReference type="ChEBI" id="CHEBI:57705"/>
    </ligand>
</feature>
<dbReference type="Proteomes" id="UP000886100">
    <property type="component" value="Unassembled WGS sequence"/>
</dbReference>
<organism evidence="13">
    <name type="scientific">Thiolapillus brandeum</name>
    <dbReference type="NCBI Taxonomy" id="1076588"/>
    <lineage>
        <taxon>Bacteria</taxon>
        <taxon>Pseudomonadati</taxon>
        <taxon>Pseudomonadota</taxon>
        <taxon>Gammaproteobacteria</taxon>
        <taxon>Chromatiales</taxon>
        <taxon>Sedimenticolaceae</taxon>
        <taxon>Thiolapillus</taxon>
    </lineage>
</organism>
<evidence type="ECO:0000256" key="5">
    <source>
        <dbReference type="ARBA" id="ARBA00022960"/>
    </source>
</evidence>
<sequence length="349" mass="37004">MAGGTGGHVFPALAVARELRDRGWEVNWMGTPDSFESRTVPAAGFPLETVAAHRLRGQGLAGLALAPFRLARAVVQAWSVLGRLRPQVVLGMGGFVTAPGGLASRLRGIPLVIHEQNTIPGMANRWLAKFASRVLEAFPGSFPARIGAVATGNPVRRELLDLPPPQARLADREGPARVLVLGGSLGALALNEQVPAALARTGLPLEIRHQAGRDKAEVARARYREAGLEARVTEFIDDMAEAYGWADLVICRAGAITVSELAVVGVASVLVPYPHAVDDHQTRNAAFLVEGGAARLVPQSELEPEATAKLLRELLSDRGRLAEMAQRARALGRPDATEAVAAHCMEVAA</sequence>
<keyword evidence="2 10" id="KW-0132">Cell division</keyword>
<dbReference type="GO" id="GO:0005975">
    <property type="term" value="P:carbohydrate metabolic process"/>
    <property type="evidence" value="ECO:0007669"/>
    <property type="project" value="InterPro"/>
</dbReference>
<comment type="function">
    <text evidence="10">Cell wall formation. Catalyzes the transfer of a GlcNAc subunit on undecaprenyl-pyrophosphoryl-MurNAc-pentapeptide (lipid intermediate I) to form undecaprenyl-pyrophosphoryl-MurNAc-(pentapeptide)GlcNAc (lipid intermediate II).</text>
</comment>
<keyword evidence="6 10" id="KW-0573">Peptidoglycan synthesis</keyword>
<feature type="binding site" evidence="10">
    <location>
        <position position="117"/>
    </location>
    <ligand>
        <name>UDP-N-acetyl-alpha-D-glucosamine</name>
        <dbReference type="ChEBI" id="CHEBI:57705"/>
    </ligand>
</feature>
<comment type="similarity">
    <text evidence="10">Belongs to the glycosyltransferase 28 family. MurG subfamily.</text>
</comment>
<dbReference type="Pfam" id="PF04101">
    <property type="entry name" value="Glyco_tran_28_C"/>
    <property type="match status" value="1"/>
</dbReference>
<dbReference type="GO" id="GO:0050511">
    <property type="term" value="F:undecaprenyldiphospho-muramoylpentapeptide beta-N-acetylglucosaminyltransferase activity"/>
    <property type="evidence" value="ECO:0007669"/>
    <property type="project" value="UniProtKB-UniRule"/>
</dbReference>
<accession>A0A7C5N960</accession>
<keyword evidence="4 10" id="KW-0808">Transferase</keyword>
<evidence type="ECO:0000256" key="4">
    <source>
        <dbReference type="ARBA" id="ARBA00022679"/>
    </source>
</evidence>
<comment type="pathway">
    <text evidence="10">Cell wall biogenesis; peptidoglycan biosynthesis.</text>
</comment>
<dbReference type="GO" id="GO:0071555">
    <property type="term" value="P:cell wall organization"/>
    <property type="evidence" value="ECO:0007669"/>
    <property type="project" value="UniProtKB-KW"/>
</dbReference>
<dbReference type="InterPro" id="IPR006009">
    <property type="entry name" value="GlcNAc_MurG"/>
</dbReference>
<dbReference type="EC" id="2.4.1.227" evidence="10"/>
<dbReference type="GO" id="GO:0051301">
    <property type="term" value="P:cell division"/>
    <property type="evidence" value="ECO:0007669"/>
    <property type="project" value="UniProtKB-KW"/>
</dbReference>
<dbReference type="NCBIfam" id="TIGR01133">
    <property type="entry name" value="murG"/>
    <property type="match status" value="1"/>
</dbReference>
<protein>
    <recommendedName>
        <fullName evidence="10">UDP-N-acetylglucosamine--N-acetylmuramyl-(pentapeptide) pyrophosphoryl-undecaprenol N-acetylglucosamine transferase</fullName>
        <ecNumber evidence="10">2.4.1.227</ecNumber>
    </recommendedName>
    <alternativeName>
        <fullName evidence="10">Undecaprenyl-PP-MurNAc-pentapeptide-UDPGlcNAc GlcNAc transferase</fullName>
    </alternativeName>
</protein>
<evidence type="ECO:0000256" key="1">
    <source>
        <dbReference type="ARBA" id="ARBA00022475"/>
    </source>
</evidence>
<dbReference type="InterPro" id="IPR007235">
    <property type="entry name" value="Glyco_trans_28_C"/>
</dbReference>
<keyword evidence="9 10" id="KW-0961">Cell wall biogenesis/degradation</keyword>
<dbReference type="GO" id="GO:0005886">
    <property type="term" value="C:plasma membrane"/>
    <property type="evidence" value="ECO:0007669"/>
    <property type="project" value="UniProtKB-SubCell"/>
</dbReference>
<name>A0A7C5N960_9GAMM</name>
<dbReference type="Gene3D" id="3.40.50.2000">
    <property type="entry name" value="Glycogen Phosphorylase B"/>
    <property type="match status" value="2"/>
</dbReference>
<evidence type="ECO:0000256" key="2">
    <source>
        <dbReference type="ARBA" id="ARBA00022618"/>
    </source>
</evidence>
<keyword evidence="8 10" id="KW-0131">Cell cycle</keyword>
<feature type="domain" description="Glycosyl transferase family 28 C-terminal" evidence="12">
    <location>
        <begin position="178"/>
        <end position="338"/>
    </location>
</feature>
<keyword evidence="1 10" id="KW-1003">Cell membrane</keyword>
<dbReference type="UniPathway" id="UPA00219"/>
<feature type="binding site" evidence="10">
    <location>
        <position position="156"/>
    </location>
    <ligand>
        <name>UDP-N-acetyl-alpha-D-glucosamine</name>
        <dbReference type="ChEBI" id="CHEBI:57705"/>
    </ligand>
</feature>
<dbReference type="GO" id="GO:0008360">
    <property type="term" value="P:regulation of cell shape"/>
    <property type="evidence" value="ECO:0007669"/>
    <property type="project" value="UniProtKB-KW"/>
</dbReference>
<feature type="binding site" evidence="10">
    <location>
        <position position="236"/>
    </location>
    <ligand>
        <name>UDP-N-acetyl-alpha-D-glucosamine</name>
        <dbReference type="ChEBI" id="CHEBI:57705"/>
    </ligand>
</feature>
<proteinExistence type="inferred from homology"/>
<feature type="binding site" evidence="10">
    <location>
        <position position="281"/>
    </location>
    <ligand>
        <name>UDP-N-acetyl-alpha-D-glucosamine</name>
        <dbReference type="ChEBI" id="CHEBI:57705"/>
    </ligand>
</feature>
<dbReference type="AlphaFoldDB" id="A0A7C5N960"/>
<dbReference type="CDD" id="cd03785">
    <property type="entry name" value="GT28_MurG"/>
    <property type="match status" value="1"/>
</dbReference>